<organism evidence="1">
    <name type="scientific">Candidatus Kentrum sp. SD</name>
    <dbReference type="NCBI Taxonomy" id="2126332"/>
    <lineage>
        <taxon>Bacteria</taxon>
        <taxon>Pseudomonadati</taxon>
        <taxon>Pseudomonadota</taxon>
        <taxon>Gammaproteobacteria</taxon>
        <taxon>Candidatus Kentrum</taxon>
    </lineage>
</organism>
<dbReference type="Gene3D" id="3.10.450.50">
    <property type="match status" value="1"/>
</dbReference>
<name>A0A451BRR8_9GAMM</name>
<dbReference type="PANTHER" id="PTHR33747">
    <property type="entry name" value="UPF0225 PROTEIN SCO1677"/>
    <property type="match status" value="1"/>
</dbReference>
<accession>A0A451BRR8</accession>
<evidence type="ECO:0000313" key="1">
    <source>
        <dbReference type="EMBL" id="VFK80994.1"/>
    </source>
</evidence>
<dbReference type="AlphaFoldDB" id="A0A451BRR8"/>
<proteinExistence type="predicted"/>
<gene>
    <name evidence="1" type="ORF">BECKSD772D_GA0070982_11926</name>
</gene>
<dbReference type="Pfam" id="PF02810">
    <property type="entry name" value="SEC-C"/>
    <property type="match status" value="1"/>
</dbReference>
<dbReference type="EMBL" id="CAADHB010000192">
    <property type="protein sequence ID" value="VFK80994.1"/>
    <property type="molecule type" value="Genomic_DNA"/>
</dbReference>
<protein>
    <submittedName>
        <fullName evidence="1">SEC-C motif-containing protein</fullName>
    </submittedName>
</protein>
<dbReference type="PANTHER" id="PTHR33747:SF1">
    <property type="entry name" value="ADENYLATE CYCLASE-ASSOCIATED CAP C-TERMINAL DOMAIN-CONTAINING PROTEIN"/>
    <property type="match status" value="1"/>
</dbReference>
<dbReference type="InterPro" id="IPR004027">
    <property type="entry name" value="SEC_C_motif"/>
</dbReference>
<dbReference type="SUPFAM" id="SSF103642">
    <property type="entry name" value="Sec-C motif"/>
    <property type="match status" value="1"/>
</dbReference>
<reference evidence="1" key="1">
    <citation type="submission" date="2019-02" db="EMBL/GenBank/DDBJ databases">
        <authorList>
            <person name="Gruber-Vodicka R. H."/>
            <person name="Seah K. B. B."/>
        </authorList>
    </citation>
    <scope>NUCLEOTIDE SEQUENCE</scope>
    <source>
        <strain evidence="1">BECK_S127</strain>
    </source>
</reference>
<sequence>MRTKGRKAGEIDILVLFGNRAIVLQAKSKRLTLEARKGNDRQIKGDFKKAIQDSCDQAYSCARMLGNEKYALKDRDAMTEMLASPLQLLSYIDRRTKYADKVRTVHELTILSFHLTQNLWLEEYDGEVWLGEDISADLDLAMQARREGISAKRTPDGILTRYAGIAFERLLKEIEARPDPETIELGFLLLTLNEGTVIELSEGIDEIAKRARADGKGHDLTLEFGKNHTGLTIHCNNVPLGIAKSVLETHCRMRKYTQRAKTWFGICVDPSDTSLRFGVNIDYAWKRDDEMDAATKKSMRKLVNIAKPGGLRALLKMSVPDLRKRVGHNEPCPCGSGKKYKKCCLP</sequence>